<dbReference type="FunFam" id="1.10.630.10:FF:000022">
    <property type="entry name" value="Taxadiene 5-alpha hydroxylase"/>
    <property type="match status" value="1"/>
</dbReference>
<dbReference type="InterPro" id="IPR002401">
    <property type="entry name" value="Cyt_P450_E_grp-I"/>
</dbReference>
<evidence type="ECO:0000256" key="7">
    <source>
        <dbReference type="ARBA" id="ARBA00023002"/>
    </source>
</evidence>
<feature type="binding site" description="axial binding residue" evidence="9">
    <location>
        <position position="434"/>
    </location>
    <ligand>
        <name>heme</name>
        <dbReference type="ChEBI" id="CHEBI:30413"/>
    </ligand>
    <ligandPart>
        <name>Fe</name>
        <dbReference type="ChEBI" id="CHEBI:18248"/>
    </ligandPart>
</feature>
<evidence type="ECO:0000256" key="1">
    <source>
        <dbReference type="ARBA" id="ARBA00001971"/>
    </source>
</evidence>
<evidence type="ECO:0000256" key="4">
    <source>
        <dbReference type="ARBA" id="ARBA00022692"/>
    </source>
</evidence>
<dbReference type="GO" id="GO:0016125">
    <property type="term" value="P:sterol metabolic process"/>
    <property type="evidence" value="ECO:0007669"/>
    <property type="project" value="TreeGrafter"/>
</dbReference>
<dbReference type="InterPro" id="IPR001128">
    <property type="entry name" value="Cyt_P450"/>
</dbReference>
<dbReference type="AlphaFoldDB" id="A0A2P6SHC3"/>
<evidence type="ECO:0000256" key="10">
    <source>
        <dbReference type="RuleBase" id="RU000461"/>
    </source>
</evidence>
<evidence type="ECO:0000256" key="5">
    <source>
        <dbReference type="ARBA" id="ARBA00022723"/>
    </source>
</evidence>
<dbReference type="InterPro" id="IPR017972">
    <property type="entry name" value="Cyt_P450_CS"/>
</dbReference>
<comment type="subcellular location">
    <subcellularLocation>
        <location evidence="2">Membrane</location>
        <topology evidence="2">Single-pass membrane protein</topology>
    </subcellularLocation>
</comment>
<proteinExistence type="inferred from homology"/>
<gene>
    <name evidence="12" type="ORF">RchiOBHm_Chr1g0355301</name>
</gene>
<dbReference type="GO" id="GO:0020037">
    <property type="term" value="F:heme binding"/>
    <property type="evidence" value="ECO:0007669"/>
    <property type="project" value="InterPro"/>
</dbReference>
<reference evidence="12 13" key="1">
    <citation type="journal article" date="2018" name="Nat. Genet.">
        <title>The Rosa genome provides new insights in the design of modern roses.</title>
        <authorList>
            <person name="Bendahmane M."/>
        </authorList>
    </citation>
    <scope>NUCLEOTIDE SEQUENCE [LARGE SCALE GENOMIC DNA]</scope>
    <source>
        <strain evidence="13">cv. Old Blush</strain>
    </source>
</reference>
<evidence type="ECO:0000256" key="6">
    <source>
        <dbReference type="ARBA" id="ARBA00022989"/>
    </source>
</evidence>
<evidence type="ECO:0000313" key="12">
    <source>
        <dbReference type="EMBL" id="PRQ58078.1"/>
    </source>
</evidence>
<keyword evidence="6 11" id="KW-1133">Transmembrane helix</keyword>
<keyword evidence="11" id="KW-0472">Membrane</keyword>
<dbReference type="PRINTS" id="PR00385">
    <property type="entry name" value="P450"/>
</dbReference>
<keyword evidence="7 10" id="KW-0560">Oxidoreductase</keyword>
<dbReference type="SUPFAM" id="SSF48264">
    <property type="entry name" value="Cytochrome P450"/>
    <property type="match status" value="1"/>
</dbReference>
<evidence type="ECO:0000256" key="9">
    <source>
        <dbReference type="PIRSR" id="PIRSR602401-1"/>
    </source>
</evidence>
<dbReference type="GO" id="GO:0005506">
    <property type="term" value="F:iron ion binding"/>
    <property type="evidence" value="ECO:0007669"/>
    <property type="project" value="InterPro"/>
</dbReference>
<dbReference type="Pfam" id="PF00067">
    <property type="entry name" value="p450"/>
    <property type="match status" value="1"/>
</dbReference>
<dbReference type="EMBL" id="PDCK01000039">
    <property type="protein sequence ID" value="PRQ58078.1"/>
    <property type="molecule type" value="Genomic_DNA"/>
</dbReference>
<dbReference type="CDD" id="cd11043">
    <property type="entry name" value="CYP90-like"/>
    <property type="match status" value="1"/>
</dbReference>
<accession>A0A2P6SHC3</accession>
<dbReference type="GO" id="GO:0016020">
    <property type="term" value="C:membrane"/>
    <property type="evidence" value="ECO:0007669"/>
    <property type="project" value="UniProtKB-SubCell"/>
</dbReference>
<dbReference type="Gramene" id="PRQ58078">
    <property type="protein sequence ID" value="PRQ58078"/>
    <property type="gene ID" value="RchiOBHm_Chr1g0355301"/>
</dbReference>
<sequence length="492" mass="56386">MVMEQYYFHHITLLLGFVSFLAISLLVRLFYRHRSQFTGNDLPPGRVGYPVIGETYEFLSSARKGQPEKFISDRVNKYSSQIFKTSLIGEKTAFFCGNTCNKFLFSKENKFVTVWWPSTVDKIFPSSTETSSSVEEGRKMRKMLPNFLKLDALQRYFTTMDQCAQSHFADCWENQNEVKVFPLVKDYTFKLAARLFVSLEDQKDVEKLSKPFHLMNAGIMSMPIDFPGTPFNKAIKAANLIRKDMYKIIKQRKVDLAEGKASPTQDILSHMLSTCDEHGTYLKESDIADKILGMLVAGFDTLTVALTFIVKYMGELPHIYDAVYKEQMEIANSKAPGESLKWDDLQKMKYSWNVAQEVLRLAPPVQGAFRVTLADFAINGFKIPKGWKLYWSPLSTHKNADVFPEPEKFDPSRFEGKGPAPYMYVPFGGGPRMCPGNEYSRVVILVFMHNLVKRFKWEKNFPNEKTTIAPFPIPTKGLPVRLFHHHRSSAQP</sequence>
<evidence type="ECO:0000256" key="3">
    <source>
        <dbReference type="ARBA" id="ARBA00010617"/>
    </source>
</evidence>
<feature type="transmembrane region" description="Helical" evidence="11">
    <location>
        <begin position="6"/>
        <end position="27"/>
    </location>
</feature>
<dbReference type="OrthoDB" id="1372046at2759"/>
<evidence type="ECO:0000313" key="13">
    <source>
        <dbReference type="Proteomes" id="UP000238479"/>
    </source>
</evidence>
<dbReference type="InterPro" id="IPR036396">
    <property type="entry name" value="Cyt_P450_sf"/>
</dbReference>
<keyword evidence="13" id="KW-1185">Reference proteome</keyword>
<keyword evidence="4 11" id="KW-0812">Transmembrane</keyword>
<evidence type="ECO:0000256" key="11">
    <source>
        <dbReference type="SAM" id="Phobius"/>
    </source>
</evidence>
<comment type="cofactor">
    <cofactor evidence="1 9">
        <name>heme</name>
        <dbReference type="ChEBI" id="CHEBI:30413"/>
    </cofactor>
</comment>
<protein>
    <submittedName>
        <fullName evidence="12">Putative cytochrome P450</fullName>
    </submittedName>
</protein>
<keyword evidence="10" id="KW-0503">Monooxygenase</keyword>
<dbReference type="Proteomes" id="UP000238479">
    <property type="component" value="Chromosome 1"/>
</dbReference>
<dbReference type="Gene3D" id="1.10.630.10">
    <property type="entry name" value="Cytochrome P450"/>
    <property type="match status" value="1"/>
</dbReference>
<dbReference type="PROSITE" id="PS00086">
    <property type="entry name" value="CYTOCHROME_P450"/>
    <property type="match status" value="1"/>
</dbReference>
<evidence type="ECO:0000256" key="2">
    <source>
        <dbReference type="ARBA" id="ARBA00004167"/>
    </source>
</evidence>
<keyword evidence="9 10" id="KW-0349">Heme</keyword>
<dbReference type="GO" id="GO:0016705">
    <property type="term" value="F:oxidoreductase activity, acting on paired donors, with incorporation or reduction of molecular oxygen"/>
    <property type="evidence" value="ECO:0007669"/>
    <property type="project" value="InterPro"/>
</dbReference>
<comment type="similarity">
    <text evidence="3 10">Belongs to the cytochrome P450 family.</text>
</comment>
<dbReference type="GO" id="GO:0004497">
    <property type="term" value="F:monooxygenase activity"/>
    <property type="evidence" value="ECO:0007669"/>
    <property type="project" value="UniProtKB-KW"/>
</dbReference>
<dbReference type="OMA" id="VWNEDAT"/>
<keyword evidence="8 9" id="KW-0408">Iron</keyword>
<keyword evidence="5 9" id="KW-0479">Metal-binding</keyword>
<comment type="caution">
    <text evidence="12">The sequence shown here is derived from an EMBL/GenBank/DDBJ whole genome shotgun (WGS) entry which is preliminary data.</text>
</comment>
<name>A0A2P6SHC3_ROSCH</name>
<evidence type="ECO:0000256" key="8">
    <source>
        <dbReference type="ARBA" id="ARBA00023004"/>
    </source>
</evidence>
<dbReference type="PANTHER" id="PTHR24286">
    <property type="entry name" value="CYTOCHROME P450 26"/>
    <property type="match status" value="1"/>
</dbReference>
<dbReference type="STRING" id="74649.A0A2P6SHC3"/>
<organism evidence="12 13">
    <name type="scientific">Rosa chinensis</name>
    <name type="common">China rose</name>
    <dbReference type="NCBI Taxonomy" id="74649"/>
    <lineage>
        <taxon>Eukaryota</taxon>
        <taxon>Viridiplantae</taxon>
        <taxon>Streptophyta</taxon>
        <taxon>Embryophyta</taxon>
        <taxon>Tracheophyta</taxon>
        <taxon>Spermatophyta</taxon>
        <taxon>Magnoliopsida</taxon>
        <taxon>eudicotyledons</taxon>
        <taxon>Gunneridae</taxon>
        <taxon>Pentapetalae</taxon>
        <taxon>rosids</taxon>
        <taxon>fabids</taxon>
        <taxon>Rosales</taxon>
        <taxon>Rosaceae</taxon>
        <taxon>Rosoideae</taxon>
        <taxon>Rosoideae incertae sedis</taxon>
        <taxon>Rosa</taxon>
    </lineage>
</organism>
<dbReference type="PRINTS" id="PR00463">
    <property type="entry name" value="EP450I"/>
</dbReference>
<dbReference type="PANTHER" id="PTHR24286:SF381">
    <property type="entry name" value="BETA-AMYRIN 28-OXIDASE"/>
    <property type="match status" value="1"/>
</dbReference>